<gene>
    <name evidence="1" type="ORF">PENTCL1PPCAC_5183</name>
</gene>
<feature type="non-terminal residue" evidence="1">
    <location>
        <position position="87"/>
    </location>
</feature>
<proteinExistence type="predicted"/>
<protein>
    <submittedName>
        <fullName evidence="1">Uncharacterized protein</fullName>
    </submittedName>
</protein>
<keyword evidence="2" id="KW-1185">Reference proteome</keyword>
<dbReference type="EMBL" id="BTSX01000002">
    <property type="protein sequence ID" value="GMS83008.1"/>
    <property type="molecule type" value="Genomic_DNA"/>
</dbReference>
<sequence length="87" mass="10249">DEIAAYFRYASTRELKIEIGMEQEIEEKLLTALKTLTFEKLSIKLYDGYSGRFLSDLVRNRNHIEEVKIGWRNGIEHVMKAQQMLID</sequence>
<evidence type="ECO:0000313" key="2">
    <source>
        <dbReference type="Proteomes" id="UP001432027"/>
    </source>
</evidence>
<dbReference type="Proteomes" id="UP001432027">
    <property type="component" value="Unassembled WGS sequence"/>
</dbReference>
<feature type="non-terminal residue" evidence="1">
    <location>
        <position position="1"/>
    </location>
</feature>
<accession>A0AAV5SQW9</accession>
<comment type="caution">
    <text evidence="1">The sequence shown here is derived from an EMBL/GenBank/DDBJ whole genome shotgun (WGS) entry which is preliminary data.</text>
</comment>
<evidence type="ECO:0000313" key="1">
    <source>
        <dbReference type="EMBL" id="GMS83008.1"/>
    </source>
</evidence>
<name>A0AAV5SQW9_9BILA</name>
<reference evidence="1" key="1">
    <citation type="submission" date="2023-10" db="EMBL/GenBank/DDBJ databases">
        <title>Genome assembly of Pristionchus species.</title>
        <authorList>
            <person name="Yoshida K."/>
            <person name="Sommer R.J."/>
        </authorList>
    </citation>
    <scope>NUCLEOTIDE SEQUENCE</scope>
    <source>
        <strain evidence="1">RS0144</strain>
    </source>
</reference>
<dbReference type="AlphaFoldDB" id="A0AAV5SQW9"/>
<organism evidence="1 2">
    <name type="scientific">Pristionchus entomophagus</name>
    <dbReference type="NCBI Taxonomy" id="358040"/>
    <lineage>
        <taxon>Eukaryota</taxon>
        <taxon>Metazoa</taxon>
        <taxon>Ecdysozoa</taxon>
        <taxon>Nematoda</taxon>
        <taxon>Chromadorea</taxon>
        <taxon>Rhabditida</taxon>
        <taxon>Rhabditina</taxon>
        <taxon>Diplogasteromorpha</taxon>
        <taxon>Diplogasteroidea</taxon>
        <taxon>Neodiplogasteridae</taxon>
        <taxon>Pristionchus</taxon>
    </lineage>
</organism>